<comment type="caution">
    <text evidence="9">The sequence shown here is derived from an EMBL/GenBank/DDBJ whole genome shotgun (WGS) entry which is preliminary data.</text>
</comment>
<keyword evidence="6" id="KW-0472">Membrane</keyword>
<gene>
    <name evidence="9" type="ORF">BSL78_04984</name>
</gene>
<keyword evidence="2" id="KW-0328">Glycosyltransferase</keyword>
<dbReference type="GO" id="GO:0016020">
    <property type="term" value="C:membrane"/>
    <property type="evidence" value="ECO:0007669"/>
    <property type="project" value="UniProtKB-SubCell"/>
</dbReference>
<evidence type="ECO:0000256" key="4">
    <source>
        <dbReference type="ARBA" id="ARBA00022692"/>
    </source>
</evidence>
<dbReference type="InterPro" id="IPR049625">
    <property type="entry name" value="Glyco_transf_61_cat"/>
</dbReference>
<dbReference type="Proteomes" id="UP000230750">
    <property type="component" value="Unassembled WGS sequence"/>
</dbReference>
<organism evidence="9 10">
    <name type="scientific">Stichopus japonicus</name>
    <name type="common">Sea cucumber</name>
    <dbReference type="NCBI Taxonomy" id="307972"/>
    <lineage>
        <taxon>Eukaryota</taxon>
        <taxon>Metazoa</taxon>
        <taxon>Echinodermata</taxon>
        <taxon>Eleutherozoa</taxon>
        <taxon>Echinozoa</taxon>
        <taxon>Holothuroidea</taxon>
        <taxon>Aspidochirotacea</taxon>
        <taxon>Aspidochirotida</taxon>
        <taxon>Stichopodidae</taxon>
        <taxon>Apostichopus</taxon>
    </lineage>
</organism>
<evidence type="ECO:0000256" key="7">
    <source>
        <dbReference type="ARBA" id="ARBA00023180"/>
    </source>
</evidence>
<dbReference type="OrthoDB" id="529273at2759"/>
<dbReference type="Pfam" id="PF04577">
    <property type="entry name" value="Glyco_transf_61"/>
    <property type="match status" value="1"/>
</dbReference>
<dbReference type="PANTHER" id="PTHR20961:SF38">
    <property type="entry name" value="PROTEIN O-LINKED-MANNOSE BETA-1,4-N-ACETYLGLUCOSAMINYLTRANSFERASE 2"/>
    <property type="match status" value="1"/>
</dbReference>
<keyword evidence="7" id="KW-0325">Glycoprotein</keyword>
<dbReference type="EMBL" id="MRZV01000123">
    <property type="protein sequence ID" value="PIK58071.1"/>
    <property type="molecule type" value="Genomic_DNA"/>
</dbReference>
<keyword evidence="5" id="KW-1133">Transmembrane helix</keyword>
<evidence type="ECO:0000256" key="3">
    <source>
        <dbReference type="ARBA" id="ARBA00022679"/>
    </source>
</evidence>
<dbReference type="GO" id="GO:0005783">
    <property type="term" value="C:endoplasmic reticulum"/>
    <property type="evidence" value="ECO:0007669"/>
    <property type="project" value="TreeGrafter"/>
</dbReference>
<evidence type="ECO:0000313" key="10">
    <source>
        <dbReference type="Proteomes" id="UP000230750"/>
    </source>
</evidence>
<dbReference type="GO" id="GO:0097363">
    <property type="term" value="F:protein O-acetylglucosaminyltransferase activity"/>
    <property type="evidence" value="ECO:0007669"/>
    <property type="project" value="TreeGrafter"/>
</dbReference>
<evidence type="ECO:0000256" key="5">
    <source>
        <dbReference type="ARBA" id="ARBA00022989"/>
    </source>
</evidence>
<keyword evidence="10" id="KW-1185">Reference proteome</keyword>
<reference evidence="9 10" key="1">
    <citation type="journal article" date="2017" name="PLoS Biol.">
        <title>The sea cucumber genome provides insights into morphological evolution and visceral regeneration.</title>
        <authorList>
            <person name="Zhang X."/>
            <person name="Sun L."/>
            <person name="Yuan J."/>
            <person name="Sun Y."/>
            <person name="Gao Y."/>
            <person name="Zhang L."/>
            <person name="Li S."/>
            <person name="Dai H."/>
            <person name="Hamel J.F."/>
            <person name="Liu C."/>
            <person name="Yu Y."/>
            <person name="Liu S."/>
            <person name="Lin W."/>
            <person name="Guo K."/>
            <person name="Jin S."/>
            <person name="Xu P."/>
            <person name="Storey K.B."/>
            <person name="Huan P."/>
            <person name="Zhang T."/>
            <person name="Zhou Y."/>
            <person name="Zhang J."/>
            <person name="Lin C."/>
            <person name="Li X."/>
            <person name="Xing L."/>
            <person name="Huo D."/>
            <person name="Sun M."/>
            <person name="Wang L."/>
            <person name="Mercier A."/>
            <person name="Li F."/>
            <person name="Yang H."/>
            <person name="Xiang J."/>
        </authorList>
    </citation>
    <scope>NUCLEOTIDE SEQUENCE [LARGE SCALE GENOMIC DNA]</scope>
    <source>
        <strain evidence="9">Shaxun</strain>
        <tissue evidence="9">Muscle</tissue>
    </source>
</reference>
<dbReference type="STRING" id="307972.A0A2G8LCU5"/>
<comment type="subcellular location">
    <subcellularLocation>
        <location evidence="1">Membrane</location>
        <topology evidence="1">Single-pass membrane protein</topology>
    </subcellularLocation>
</comment>
<keyword evidence="3" id="KW-0808">Transferase</keyword>
<evidence type="ECO:0000259" key="8">
    <source>
        <dbReference type="Pfam" id="PF04577"/>
    </source>
</evidence>
<evidence type="ECO:0000313" key="9">
    <source>
        <dbReference type="EMBL" id="PIK58071.1"/>
    </source>
</evidence>
<dbReference type="InterPro" id="IPR007657">
    <property type="entry name" value="Glycosyltransferase_61"/>
</dbReference>
<evidence type="ECO:0000256" key="1">
    <source>
        <dbReference type="ARBA" id="ARBA00004167"/>
    </source>
</evidence>
<dbReference type="AlphaFoldDB" id="A0A2G8LCU5"/>
<evidence type="ECO:0000256" key="2">
    <source>
        <dbReference type="ARBA" id="ARBA00022676"/>
    </source>
</evidence>
<feature type="domain" description="Glycosyltransferase 61 catalytic" evidence="8">
    <location>
        <begin position="229"/>
        <end position="339"/>
    </location>
</feature>
<evidence type="ECO:0000256" key="6">
    <source>
        <dbReference type="ARBA" id="ARBA00023136"/>
    </source>
</evidence>
<name>A0A2G8LCU5_STIJA</name>
<protein>
    <recommendedName>
        <fullName evidence="8">Glycosyltransferase 61 catalytic domain-containing protein</fullName>
    </recommendedName>
</protein>
<accession>A0A2G8LCU5</accession>
<keyword evidence="4" id="KW-0812">Transmembrane</keyword>
<dbReference type="PANTHER" id="PTHR20961">
    <property type="entry name" value="GLYCOSYLTRANSFERASE"/>
    <property type="match status" value="1"/>
</dbReference>
<dbReference type="GO" id="GO:0035269">
    <property type="term" value="P:protein O-linked glycosylation via mannose"/>
    <property type="evidence" value="ECO:0007669"/>
    <property type="project" value="TreeGrafter"/>
</dbReference>
<proteinExistence type="predicted"/>
<sequence length="563" mass="64183">MWIYGAGLGGLCLAVVFVPTIWFLTNQGISHVDTYPQTHNATSAWCSGKSNVDRVCRFKNLCFSSVYDTFLFLHGEESILDGVPDQRFNPALVDLSSVADHNTQYFHYVDAAVENLLELPHRHHIFKMGKFLLFNRFNPDNIMHVFHDDLLPIFFTLHHHGQFKDGPNLTLLPFEGWTHGEFFDLYRVLSKDEPILKLDLKEDTLTCFDEIYVGLSGLATWYQYGFNIPQGPIPDHSLTSFHVKYFREFFQRKLNLRTTCPPNAKHGVLLSREENRLIVNEGELALKISYAFNMTMLTVSLETHSISQLIQEISCAKVLVGVHGSLFILSLFLPPSSIILEIFPFAVNPDRYTPYKTLASIPGLDLHYVSWRNMEERNSITHPDAAPQYGGIRHLKEEEQRRIILSVEVPPHLCCKDPEWLFRIYQDTVVNVTEIIKVVTEAMTSSSQDSSVGKASWIDGSLKHRLAPGFINDLTCIYRNDLGGSNIFRIAWLQPWNVDLIHLPGISYEVLVQGQGLETVDTFITNETFLDIIPSASIHVYFVWVKAVSMGTKGPQSWVRCSW</sequence>